<sequence>MTTIQLGPITFAETGAAGWVFSDLIDWFGQTDNKEEEEERPQGHGAFESSKALRTSRAISFNAAFLGGSAAEVEEAYDTLAAVGAEGPVEAIVTTSAARSARRVKVQVSSASDHHGRSTGKAAIDMIAADPRRYQVAADVPWVFTEPPSAGLGLVWPAVWPLIWPAGGVSGRITLTNSGKAPSAPMFRLLGGFTSALITTVETGARIGLDRLVPDGSYVDIDTSLHRATIDGQSDVSRWLRWREWALIPPGESRSYQFDVTAPEGAPKLGGRVLSAWW</sequence>
<proteinExistence type="predicted"/>
<dbReference type="Proteomes" id="UP000016033">
    <property type="component" value="Unassembled WGS sequence"/>
</dbReference>
<evidence type="ECO:0008006" key="3">
    <source>
        <dbReference type="Google" id="ProtNLM"/>
    </source>
</evidence>
<gene>
    <name evidence="1" type="ORF">L687_12470</name>
</gene>
<evidence type="ECO:0000313" key="1">
    <source>
        <dbReference type="EMBL" id="EQM83427.1"/>
    </source>
</evidence>
<accession>T5KUJ1</accession>
<dbReference type="PATRIC" id="fig|1333857.3.peg.723"/>
<dbReference type="AlphaFoldDB" id="T5KUJ1"/>
<evidence type="ECO:0000313" key="2">
    <source>
        <dbReference type="Proteomes" id="UP000016033"/>
    </source>
</evidence>
<protein>
    <recommendedName>
        <fullName evidence="3">Minor tail protein</fullName>
    </recommendedName>
</protein>
<comment type="caution">
    <text evidence="1">The sequence shown here is derived from an EMBL/GenBank/DDBJ whole genome shotgun (WGS) entry which is preliminary data.</text>
</comment>
<name>T5KUJ1_MICMQ</name>
<dbReference type="RefSeq" id="WP_021198707.1">
    <property type="nucleotide sequence ID" value="NZ_ATAO01000079.1"/>
</dbReference>
<reference evidence="1 2" key="1">
    <citation type="journal article" date="2013" name="Genome Announc.">
        <title>Whole-genome sequences of five oyster-associated bacteria show potential for crude oil hydrocarbon degradation.</title>
        <authorList>
            <person name="Chauhan A."/>
            <person name="Green S."/>
            <person name="Pathak A."/>
            <person name="Thomas J."/>
            <person name="Venkatramanan R."/>
        </authorList>
    </citation>
    <scope>NUCLEOTIDE SEQUENCE [LARGE SCALE GENOMIC DNA]</scope>
    <source>
        <strain evidence="1 2">MF109</strain>
    </source>
</reference>
<organism evidence="1 2">
    <name type="scientific">Microbacterium maritypicum MF109</name>
    <dbReference type="NCBI Taxonomy" id="1333857"/>
    <lineage>
        <taxon>Bacteria</taxon>
        <taxon>Bacillati</taxon>
        <taxon>Actinomycetota</taxon>
        <taxon>Actinomycetes</taxon>
        <taxon>Micrococcales</taxon>
        <taxon>Microbacteriaceae</taxon>
        <taxon>Microbacterium</taxon>
    </lineage>
</organism>
<dbReference type="EMBL" id="ATAO01000079">
    <property type="protein sequence ID" value="EQM83427.1"/>
    <property type="molecule type" value="Genomic_DNA"/>
</dbReference>